<name>A0A2Z6RS03_9GLOM</name>
<dbReference type="SUPFAM" id="SSF56672">
    <property type="entry name" value="DNA/RNA polymerases"/>
    <property type="match status" value="1"/>
</dbReference>
<dbReference type="CDD" id="cd09274">
    <property type="entry name" value="RNase_HI_RT_Ty3"/>
    <property type="match status" value="1"/>
</dbReference>
<protein>
    <recommendedName>
        <fullName evidence="1">Reverse transcriptase/retrotransposon-derived protein RNase H-like domain-containing protein</fullName>
    </recommendedName>
</protein>
<dbReference type="EMBL" id="BEXD01004026">
    <property type="protein sequence ID" value="GBC05726.1"/>
    <property type="molecule type" value="Genomic_DNA"/>
</dbReference>
<accession>A0A2Z6RS03</accession>
<feature type="domain" description="Reverse transcriptase/retrotransposon-derived protein RNase H-like" evidence="1">
    <location>
        <begin position="5"/>
        <end position="82"/>
    </location>
</feature>
<evidence type="ECO:0000313" key="3">
    <source>
        <dbReference type="Proteomes" id="UP000247702"/>
    </source>
</evidence>
<dbReference type="Gene3D" id="3.10.20.370">
    <property type="match status" value="1"/>
</dbReference>
<evidence type="ECO:0000259" key="1">
    <source>
        <dbReference type="Pfam" id="PF17919"/>
    </source>
</evidence>
<reference evidence="2 3" key="1">
    <citation type="submission" date="2017-11" db="EMBL/GenBank/DDBJ databases">
        <title>The genome of Rhizophagus clarus HR1 reveals common genetic basis of auxotrophy among arbuscular mycorrhizal fungi.</title>
        <authorList>
            <person name="Kobayashi Y."/>
        </authorList>
    </citation>
    <scope>NUCLEOTIDE SEQUENCE [LARGE SCALE GENOMIC DNA]</scope>
    <source>
        <strain evidence="2 3">HR1</strain>
    </source>
</reference>
<dbReference type="AlphaFoldDB" id="A0A2Z6RS03"/>
<sequence length="129" mass="14908">MSRVIRQIKKNINREPILAHPDFSKEFILITDASADGLGAILSQKNDEDKEVVIACASKSTNSNKRNYPITDLECLAIIWASLMKDKELKGRRARWMMELQQYNFEIIHRSEKLNTNADALSRLKFRND</sequence>
<dbReference type="PANTHER" id="PTHR34072">
    <property type="entry name" value="ENZYMATIC POLYPROTEIN-RELATED"/>
    <property type="match status" value="1"/>
</dbReference>
<dbReference type="InterPro" id="IPR043502">
    <property type="entry name" value="DNA/RNA_pol_sf"/>
</dbReference>
<dbReference type="FunFam" id="3.10.20.370:FF:000001">
    <property type="entry name" value="Retrovirus-related Pol polyprotein from transposon 17.6-like protein"/>
    <property type="match status" value="1"/>
</dbReference>
<evidence type="ECO:0000313" key="2">
    <source>
        <dbReference type="EMBL" id="GBC05726.1"/>
    </source>
</evidence>
<proteinExistence type="predicted"/>
<dbReference type="STRING" id="94130.A0A2Z6RS03"/>
<gene>
    <name evidence="2" type="ORF">RclHR1_00640014</name>
</gene>
<keyword evidence="3" id="KW-1185">Reference proteome</keyword>
<dbReference type="InterPro" id="IPR041577">
    <property type="entry name" value="RT_RNaseH_2"/>
</dbReference>
<organism evidence="2 3">
    <name type="scientific">Rhizophagus clarus</name>
    <dbReference type="NCBI Taxonomy" id="94130"/>
    <lineage>
        <taxon>Eukaryota</taxon>
        <taxon>Fungi</taxon>
        <taxon>Fungi incertae sedis</taxon>
        <taxon>Mucoromycota</taxon>
        <taxon>Glomeromycotina</taxon>
        <taxon>Glomeromycetes</taxon>
        <taxon>Glomerales</taxon>
        <taxon>Glomeraceae</taxon>
        <taxon>Rhizophagus</taxon>
    </lineage>
</organism>
<dbReference type="Proteomes" id="UP000247702">
    <property type="component" value="Unassembled WGS sequence"/>
</dbReference>
<dbReference type="Pfam" id="PF17919">
    <property type="entry name" value="RT_RNaseH_2"/>
    <property type="match status" value="1"/>
</dbReference>
<comment type="caution">
    <text evidence="2">The sequence shown here is derived from an EMBL/GenBank/DDBJ whole genome shotgun (WGS) entry which is preliminary data.</text>
</comment>